<protein>
    <recommendedName>
        <fullName evidence="2">NAD-dependent epimerase/dehydratase domain-containing protein</fullName>
    </recommendedName>
</protein>
<dbReference type="CDD" id="cd08946">
    <property type="entry name" value="SDR_e"/>
    <property type="match status" value="1"/>
</dbReference>
<reference evidence="3" key="1">
    <citation type="submission" date="2018-05" db="EMBL/GenBank/DDBJ databases">
        <authorList>
            <person name="Lanie J.A."/>
            <person name="Ng W.-L."/>
            <person name="Kazmierczak K.M."/>
            <person name="Andrzejewski T.M."/>
            <person name="Davidsen T.M."/>
            <person name="Wayne K.J."/>
            <person name="Tettelin H."/>
            <person name="Glass J.I."/>
            <person name="Rusch D."/>
            <person name="Podicherti R."/>
            <person name="Tsui H.-C.T."/>
            <person name="Winkler M.E."/>
        </authorList>
    </citation>
    <scope>NUCLEOTIDE SEQUENCE</scope>
</reference>
<name>A0A382AJX8_9ZZZZ</name>
<gene>
    <name evidence="3" type="ORF">METZ01_LOCUS154543</name>
</gene>
<evidence type="ECO:0000313" key="3">
    <source>
        <dbReference type="EMBL" id="SVB01689.1"/>
    </source>
</evidence>
<accession>A0A382AJX8</accession>
<sequence>MPVEHPVIKVAVTEVPLQIRLTRHVRPLVQPYKVAGSESLAVVDGQRNSQPLGERPMSTDRYLVTGAMGCIGSWVTFHLLNDGAHVVAFDLSDDDRRHQLVLDAESRDRVEYVQGDLTDSKQVDRVTEGITHLIHLGALQVPFCRQNRPGGALVNVVGTVNVFEAALRRSIGHLVYASSVAVFGTNDDYPVPVLGTDAERRPTTLYGVWKCANEAMARVYNLEDGLPSIGLIPHTVFGPGRDQGLTSQPTSAILAAVRNEDYHIDYGGTLGFQYAPDVARTFIEAVRTSPEDAELFGLGGDIVTVEDFIQAITNATGATGITCGEAPLPFPHGMVGTPLHERLGTTIHTPLETAVAETAAWFRRALAEDRPLPPSA</sequence>
<comment type="similarity">
    <text evidence="1">Belongs to the NAD(P)-dependent epimerase/dehydratase family.</text>
</comment>
<evidence type="ECO:0000256" key="1">
    <source>
        <dbReference type="ARBA" id="ARBA00007637"/>
    </source>
</evidence>
<dbReference type="PANTHER" id="PTHR43000">
    <property type="entry name" value="DTDP-D-GLUCOSE 4,6-DEHYDRATASE-RELATED"/>
    <property type="match status" value="1"/>
</dbReference>
<dbReference type="InterPro" id="IPR036291">
    <property type="entry name" value="NAD(P)-bd_dom_sf"/>
</dbReference>
<feature type="domain" description="NAD-dependent epimerase/dehydratase" evidence="2">
    <location>
        <begin position="63"/>
        <end position="288"/>
    </location>
</feature>
<dbReference type="Gene3D" id="3.40.50.720">
    <property type="entry name" value="NAD(P)-binding Rossmann-like Domain"/>
    <property type="match status" value="1"/>
</dbReference>
<dbReference type="SUPFAM" id="SSF51735">
    <property type="entry name" value="NAD(P)-binding Rossmann-fold domains"/>
    <property type="match status" value="1"/>
</dbReference>
<dbReference type="InterPro" id="IPR001509">
    <property type="entry name" value="Epimerase_deHydtase"/>
</dbReference>
<dbReference type="EMBL" id="UINC01025675">
    <property type="protein sequence ID" value="SVB01689.1"/>
    <property type="molecule type" value="Genomic_DNA"/>
</dbReference>
<dbReference type="Pfam" id="PF01370">
    <property type="entry name" value="Epimerase"/>
    <property type="match status" value="1"/>
</dbReference>
<dbReference type="AlphaFoldDB" id="A0A382AJX8"/>
<organism evidence="3">
    <name type="scientific">marine metagenome</name>
    <dbReference type="NCBI Taxonomy" id="408172"/>
    <lineage>
        <taxon>unclassified sequences</taxon>
        <taxon>metagenomes</taxon>
        <taxon>ecological metagenomes</taxon>
    </lineage>
</organism>
<evidence type="ECO:0000259" key="2">
    <source>
        <dbReference type="Pfam" id="PF01370"/>
    </source>
</evidence>
<proteinExistence type="inferred from homology"/>